<dbReference type="EMBL" id="FMZL01000033">
    <property type="protein sequence ID" value="SDC65445.1"/>
    <property type="molecule type" value="Genomic_DNA"/>
</dbReference>
<reference evidence="3" key="1">
    <citation type="submission" date="2016-10" db="EMBL/GenBank/DDBJ databases">
        <authorList>
            <person name="Varghese N."/>
            <person name="Submissions S."/>
        </authorList>
    </citation>
    <scope>NUCLEOTIDE SEQUENCE [LARGE SCALE GENOMIC DNA]</scope>
    <source>
        <strain evidence="3">DSM 22619</strain>
    </source>
</reference>
<evidence type="ECO:0000313" key="2">
    <source>
        <dbReference type="EMBL" id="SDC65445.1"/>
    </source>
</evidence>
<feature type="transmembrane region" description="Helical" evidence="1">
    <location>
        <begin position="245"/>
        <end position="267"/>
    </location>
</feature>
<gene>
    <name evidence="2" type="ORF">SAMN04487824_1337</name>
</gene>
<keyword evidence="3" id="KW-1185">Reference proteome</keyword>
<feature type="transmembrane region" description="Helical" evidence="1">
    <location>
        <begin position="109"/>
        <end position="138"/>
    </location>
</feature>
<accession>A0A1G6NE39</accession>
<evidence type="ECO:0000256" key="1">
    <source>
        <dbReference type="SAM" id="Phobius"/>
    </source>
</evidence>
<organism evidence="2 3">
    <name type="scientific">Parafannyhessea umbonata</name>
    <dbReference type="NCBI Taxonomy" id="604330"/>
    <lineage>
        <taxon>Bacteria</taxon>
        <taxon>Bacillati</taxon>
        <taxon>Actinomycetota</taxon>
        <taxon>Coriobacteriia</taxon>
        <taxon>Coriobacteriales</taxon>
        <taxon>Atopobiaceae</taxon>
        <taxon>Parafannyhessea</taxon>
    </lineage>
</organism>
<feature type="transmembrane region" description="Helical" evidence="1">
    <location>
        <begin position="321"/>
        <end position="342"/>
    </location>
</feature>
<keyword evidence="1" id="KW-1133">Transmembrane helix</keyword>
<proteinExistence type="predicted"/>
<dbReference type="STRING" id="604330.SAMN04489857_1335"/>
<feature type="transmembrane region" description="Helical" evidence="1">
    <location>
        <begin position="144"/>
        <end position="164"/>
    </location>
</feature>
<feature type="transmembrane region" description="Helical" evidence="1">
    <location>
        <begin position="354"/>
        <end position="374"/>
    </location>
</feature>
<feature type="transmembrane region" description="Helical" evidence="1">
    <location>
        <begin position="69"/>
        <end position="88"/>
    </location>
</feature>
<dbReference type="Proteomes" id="UP000198528">
    <property type="component" value="Unassembled WGS sequence"/>
</dbReference>
<evidence type="ECO:0000313" key="3">
    <source>
        <dbReference type="Proteomes" id="UP000198528"/>
    </source>
</evidence>
<dbReference type="AlphaFoldDB" id="A0A1G6NE39"/>
<keyword evidence="1" id="KW-0472">Membrane</keyword>
<feature type="transmembrane region" description="Helical" evidence="1">
    <location>
        <begin position="31"/>
        <end position="49"/>
    </location>
</feature>
<feature type="transmembrane region" description="Helical" evidence="1">
    <location>
        <begin position="287"/>
        <end position="309"/>
    </location>
</feature>
<sequence length="593" mass="63369">MRLKDTGTIRRTHASCGLGLFADTCLRMPHIMLGSLLVYLVLLVPLALSETKPDSMANLETALSATIHPLVPLTALLSFYSVATAFSWTFDRQATDLYGALPVRKRTQFLALLLSSVAAPLFGLLVAWLVSCAILGFGPNVAPMIPWLGVQLLLVVTFSGLSVLCTQAAGRAGTAFLCFMMVGIYAEAMRQLGHALYFLVDPTFGLFLQGVHANATWLSPLARLYQLSLHITGAAGTPAPWMSQLWQALGVYALVSTLCMGVAAWLFGRRDLERAGDGFVYVAAQELVVALFSLAMGAGLACVLFFMVIGPAKWQLSGVPAPLICLVTTAFTALSYATVTAVAKRSVRSVRGHIPVLAVTASIALVASVALGWAGTSNASYIPPASEIKSATMSELSMPITSKSAIKSLRNLHAKLNEARTSSYGATWKAYSSFGIAYQMKDGSSVIRSYSLPCTEDGTILDTDAAIAVRRFKAEGALDANLRQTVSSMLAGKEEVWVSVDCQDSSNGTDTSYRVSSADYSSLQEKLDADINKNGAARITSVPNESALSLSMSYVSPSKGDLTITMVLSEKTTPSTLAWLRERYATTMPALRE</sequence>
<keyword evidence="1" id="KW-0812">Transmembrane</keyword>
<protein>
    <submittedName>
        <fullName evidence="2">ABC-2 type transport system permease protein</fullName>
    </submittedName>
</protein>
<feature type="transmembrane region" description="Helical" evidence="1">
    <location>
        <begin position="176"/>
        <end position="200"/>
    </location>
</feature>
<name>A0A1G6NE39_9ACTN</name>